<evidence type="ECO:0000259" key="1">
    <source>
        <dbReference type="Pfam" id="PF07883"/>
    </source>
</evidence>
<dbReference type="InterPro" id="IPR014710">
    <property type="entry name" value="RmlC-like_jellyroll"/>
</dbReference>
<sequence length="155" mass="16188">MDKLPVDRSEAERLTLGTDELTVLASTRGTGGGIFAVELRMPPGGGPPVLHRHAPDEVYRVLEGELTFYVGDGDDGAVRRVVAGPGDVVPLPGNTPHTIRNETDADAVAFGVHSPGEVMEGFARAAAALAAGGEPVMEDVLEVAQRHGIELLGPY</sequence>
<dbReference type="SUPFAM" id="SSF51182">
    <property type="entry name" value="RmlC-like cupins"/>
    <property type="match status" value="1"/>
</dbReference>
<feature type="domain" description="Cupin type-2" evidence="1">
    <location>
        <begin position="39"/>
        <end position="110"/>
    </location>
</feature>
<dbReference type="PANTHER" id="PTHR36440">
    <property type="entry name" value="PUTATIVE (AFU_ORTHOLOGUE AFUA_8G07350)-RELATED"/>
    <property type="match status" value="1"/>
</dbReference>
<dbReference type="PANTHER" id="PTHR36440:SF1">
    <property type="entry name" value="PUTATIVE (AFU_ORTHOLOGUE AFUA_8G07350)-RELATED"/>
    <property type="match status" value="1"/>
</dbReference>
<comment type="caution">
    <text evidence="2">The sequence shown here is derived from an EMBL/GenBank/DDBJ whole genome shotgun (WGS) entry which is preliminary data.</text>
</comment>
<gene>
    <name evidence="2" type="ORF">C1I92_29410</name>
</gene>
<dbReference type="Pfam" id="PF07883">
    <property type="entry name" value="Cupin_2"/>
    <property type="match status" value="1"/>
</dbReference>
<dbReference type="RefSeq" id="WP_111258197.1">
    <property type="nucleotide sequence ID" value="NZ_POTW01000117.1"/>
</dbReference>
<dbReference type="EMBL" id="POTW01000117">
    <property type="protein sequence ID" value="PZF79780.1"/>
    <property type="molecule type" value="Genomic_DNA"/>
</dbReference>
<evidence type="ECO:0000313" key="3">
    <source>
        <dbReference type="Proteomes" id="UP000248764"/>
    </source>
</evidence>
<reference evidence="2 3" key="1">
    <citation type="submission" date="2018-01" db="EMBL/GenBank/DDBJ databases">
        <title>Draft genome sequence of Jiangella sp. GTF31.</title>
        <authorList>
            <person name="Sahin N."/>
            <person name="Ay H."/>
            <person name="Saygin H."/>
        </authorList>
    </citation>
    <scope>NUCLEOTIDE SEQUENCE [LARGE SCALE GENOMIC DNA]</scope>
    <source>
        <strain evidence="2 3">GTF31</strain>
    </source>
</reference>
<accession>A0A2W2B4A0</accession>
<dbReference type="InterPro" id="IPR013096">
    <property type="entry name" value="Cupin_2"/>
</dbReference>
<protein>
    <submittedName>
        <fullName evidence="2">Cupin domain-containing protein</fullName>
    </submittedName>
</protein>
<dbReference type="InterPro" id="IPR011051">
    <property type="entry name" value="RmlC_Cupin_sf"/>
</dbReference>
<proteinExistence type="predicted"/>
<keyword evidence="3" id="KW-1185">Reference proteome</keyword>
<name>A0A2W2B4A0_9ACTN</name>
<dbReference type="AlphaFoldDB" id="A0A2W2B4A0"/>
<dbReference type="Proteomes" id="UP000248764">
    <property type="component" value="Unassembled WGS sequence"/>
</dbReference>
<organism evidence="2 3">
    <name type="scientific">Jiangella anatolica</name>
    <dbReference type="NCBI Taxonomy" id="2670374"/>
    <lineage>
        <taxon>Bacteria</taxon>
        <taxon>Bacillati</taxon>
        <taxon>Actinomycetota</taxon>
        <taxon>Actinomycetes</taxon>
        <taxon>Jiangellales</taxon>
        <taxon>Jiangellaceae</taxon>
        <taxon>Jiangella</taxon>
    </lineage>
</organism>
<evidence type="ECO:0000313" key="2">
    <source>
        <dbReference type="EMBL" id="PZF79780.1"/>
    </source>
</evidence>
<dbReference type="Gene3D" id="2.60.120.10">
    <property type="entry name" value="Jelly Rolls"/>
    <property type="match status" value="1"/>
</dbReference>
<dbReference type="InterPro" id="IPR053146">
    <property type="entry name" value="QDO-like"/>
</dbReference>